<dbReference type="Proteomes" id="UP000276133">
    <property type="component" value="Unassembled WGS sequence"/>
</dbReference>
<evidence type="ECO:0000313" key="2">
    <source>
        <dbReference type="Proteomes" id="UP000276133"/>
    </source>
</evidence>
<evidence type="ECO:0000313" key="1">
    <source>
        <dbReference type="EMBL" id="RNA22915.1"/>
    </source>
</evidence>
<reference evidence="1 2" key="1">
    <citation type="journal article" date="2018" name="Sci. Rep.">
        <title>Genomic signatures of local adaptation to the degree of environmental predictability in rotifers.</title>
        <authorList>
            <person name="Franch-Gras L."/>
            <person name="Hahn C."/>
            <person name="Garcia-Roger E.M."/>
            <person name="Carmona M.J."/>
            <person name="Serra M."/>
            <person name="Gomez A."/>
        </authorList>
    </citation>
    <scope>NUCLEOTIDE SEQUENCE [LARGE SCALE GENOMIC DNA]</scope>
    <source>
        <strain evidence="1">HYR1</strain>
    </source>
</reference>
<dbReference type="AlphaFoldDB" id="A0A3M7RI02"/>
<gene>
    <name evidence="1" type="ORF">BpHYR1_035810</name>
</gene>
<organism evidence="1 2">
    <name type="scientific">Brachionus plicatilis</name>
    <name type="common">Marine rotifer</name>
    <name type="synonym">Brachionus muelleri</name>
    <dbReference type="NCBI Taxonomy" id="10195"/>
    <lineage>
        <taxon>Eukaryota</taxon>
        <taxon>Metazoa</taxon>
        <taxon>Spiralia</taxon>
        <taxon>Gnathifera</taxon>
        <taxon>Rotifera</taxon>
        <taxon>Eurotatoria</taxon>
        <taxon>Monogononta</taxon>
        <taxon>Pseudotrocha</taxon>
        <taxon>Ploima</taxon>
        <taxon>Brachionidae</taxon>
        <taxon>Brachionus</taxon>
    </lineage>
</organism>
<sequence length="114" mass="13355">MKITFLDRLENILHQIANKDKSGINRDKRPHNSLLAYPNSWVLELKSLAISFQGLPERLRSETEPVSSYHLLVEEPHFGDTPDNLAFSFCFLSQIFSRTTIYHFYGDQVRSWRN</sequence>
<comment type="caution">
    <text evidence="1">The sequence shown here is derived from an EMBL/GenBank/DDBJ whole genome shotgun (WGS) entry which is preliminary data.</text>
</comment>
<dbReference type="EMBL" id="REGN01003377">
    <property type="protein sequence ID" value="RNA22915.1"/>
    <property type="molecule type" value="Genomic_DNA"/>
</dbReference>
<keyword evidence="2" id="KW-1185">Reference proteome</keyword>
<accession>A0A3M7RI02</accession>
<protein>
    <submittedName>
        <fullName evidence="1">Uncharacterized protein</fullName>
    </submittedName>
</protein>
<name>A0A3M7RI02_BRAPC</name>
<proteinExistence type="predicted"/>